<dbReference type="eggNOG" id="COG1596">
    <property type="taxonomic scope" value="Bacteria"/>
</dbReference>
<reference evidence="5 6" key="1">
    <citation type="submission" date="2014-03" db="EMBL/GenBank/DDBJ databases">
        <title>Whole genome sequence of Novosphingobium resinovorum KF1.</title>
        <authorList>
            <person name="Gan H.M."/>
            <person name="Gan H.Y."/>
            <person name="Chew T.H."/>
            <person name="Savka M.A."/>
        </authorList>
    </citation>
    <scope>NUCLEOTIDE SEQUENCE [LARGE SCALE GENOMIC DNA]</scope>
    <source>
        <strain evidence="5 6">KF1</strain>
    </source>
</reference>
<feature type="domain" description="Soluble ligand binding" evidence="4">
    <location>
        <begin position="130"/>
        <end position="180"/>
    </location>
</feature>
<evidence type="ECO:0000259" key="3">
    <source>
        <dbReference type="Pfam" id="PF02563"/>
    </source>
</evidence>
<dbReference type="Proteomes" id="UP000024329">
    <property type="component" value="Unassembled WGS sequence"/>
</dbReference>
<evidence type="ECO:0000313" key="5">
    <source>
        <dbReference type="EMBL" id="EZP66686.1"/>
    </source>
</evidence>
<dbReference type="PANTHER" id="PTHR33619">
    <property type="entry name" value="POLYSACCHARIDE EXPORT PROTEIN GFCE-RELATED"/>
    <property type="match status" value="1"/>
</dbReference>
<feature type="chain" id="PRO_5001556290" evidence="2">
    <location>
        <begin position="24"/>
        <end position="235"/>
    </location>
</feature>
<evidence type="ECO:0000256" key="1">
    <source>
        <dbReference type="ARBA" id="ARBA00022729"/>
    </source>
</evidence>
<dbReference type="PROSITE" id="PS51257">
    <property type="entry name" value="PROKAR_LIPOPROTEIN"/>
    <property type="match status" value="1"/>
</dbReference>
<feature type="domain" description="Polysaccharide export protein N-terminal" evidence="3">
    <location>
        <begin position="46"/>
        <end position="122"/>
    </location>
</feature>
<evidence type="ECO:0000313" key="6">
    <source>
        <dbReference type="Proteomes" id="UP000024329"/>
    </source>
</evidence>
<accession>A0A031J0D4</accession>
<dbReference type="RefSeq" id="WP_036531173.1">
    <property type="nucleotide sequence ID" value="NZ_JFYZ01000095.1"/>
</dbReference>
<dbReference type="EMBL" id="JFYZ01000095">
    <property type="protein sequence ID" value="EZP66686.1"/>
    <property type="molecule type" value="Genomic_DNA"/>
</dbReference>
<dbReference type="Pfam" id="PF02563">
    <property type="entry name" value="Poly_export"/>
    <property type="match status" value="1"/>
</dbReference>
<dbReference type="InterPro" id="IPR019554">
    <property type="entry name" value="Soluble_ligand-bd"/>
</dbReference>
<feature type="signal peptide" evidence="2">
    <location>
        <begin position="1"/>
        <end position="23"/>
    </location>
</feature>
<evidence type="ECO:0000256" key="2">
    <source>
        <dbReference type="SAM" id="SignalP"/>
    </source>
</evidence>
<dbReference type="PANTHER" id="PTHR33619:SF3">
    <property type="entry name" value="POLYSACCHARIDE EXPORT PROTEIN GFCE-RELATED"/>
    <property type="match status" value="1"/>
</dbReference>
<dbReference type="InterPro" id="IPR003715">
    <property type="entry name" value="Poly_export_N"/>
</dbReference>
<dbReference type="AlphaFoldDB" id="A0A031J0D4"/>
<proteinExistence type="predicted"/>
<evidence type="ECO:0000259" key="4">
    <source>
        <dbReference type="Pfam" id="PF10531"/>
    </source>
</evidence>
<name>A0A031J0D4_9SPHN</name>
<organism evidence="5 6">
    <name type="scientific">Novosphingobium resinovorum</name>
    <dbReference type="NCBI Taxonomy" id="158500"/>
    <lineage>
        <taxon>Bacteria</taxon>
        <taxon>Pseudomonadati</taxon>
        <taxon>Pseudomonadota</taxon>
        <taxon>Alphaproteobacteria</taxon>
        <taxon>Sphingomonadales</taxon>
        <taxon>Sphingomonadaceae</taxon>
        <taxon>Novosphingobium</taxon>
    </lineage>
</organism>
<comment type="caution">
    <text evidence="5">The sequence shown here is derived from an EMBL/GenBank/DDBJ whole genome shotgun (WGS) entry which is preliminary data.</text>
</comment>
<keyword evidence="1 2" id="KW-0732">Signal</keyword>
<protein>
    <submittedName>
        <fullName evidence="5">GumB</fullName>
    </submittedName>
</protein>
<gene>
    <name evidence="5" type="ORF">BV97_05742</name>
</gene>
<dbReference type="PATRIC" id="fig|158500.4.peg.5817"/>
<dbReference type="Gene3D" id="3.10.560.10">
    <property type="entry name" value="Outer membrane lipoprotein wza domain like"/>
    <property type="match status" value="1"/>
</dbReference>
<dbReference type="Pfam" id="PF10531">
    <property type="entry name" value="SLBB"/>
    <property type="match status" value="1"/>
</dbReference>
<dbReference type="GO" id="GO:0015159">
    <property type="term" value="F:polysaccharide transmembrane transporter activity"/>
    <property type="evidence" value="ECO:0007669"/>
    <property type="project" value="InterPro"/>
</dbReference>
<dbReference type="InterPro" id="IPR049712">
    <property type="entry name" value="Poly_export"/>
</dbReference>
<dbReference type="Gene3D" id="3.30.1950.10">
    <property type="entry name" value="wza like domain"/>
    <property type="match status" value="1"/>
</dbReference>
<sequence length="235" mass="25439">MQKFKNVLLLGSILAVCSLSGCASTANNPNLPQGQAAYGVIPPTVPVPTAYPVRPRDKLTLRVFNEPEISQNELRVDDVGMIQVPLIGAMKAQGRSVDELSTEIAMGLGSRYLKDPKVAVSVMEAAPSFVSVEGEVERPGVYEINGRTTLLAALARAESPTITAKLDEIVVFRTINDQRMAARFNIKEIRSGLTPDPMILDGDVVMVGYSRSKGLWQDLLKTAPIFNAFALIAVR</sequence>